<sequence length="237" mass="25883">MRAAKRQTTTPPARGTLVERLVQSVADDIVEGRLPPGVRLEEVELAARFQVSRTPVREALRLLAANGLVENRPNRGAIVATISEDRLYELFEVMAELEGVCARLAAQRMTPAERQALEALHAESAALVRSGDREAYEALNSRFHAALYRGAHNAALEDTVLAARRRVAAFRRAQFHVLGRLAKSWEEHDQVVRAILCGDGDAAARAIRAHVQIVRAASAEYIASTHPLAPHPLSANG</sequence>
<keyword evidence="3" id="KW-0804">Transcription</keyword>
<dbReference type="EMBL" id="RXMA01000022">
    <property type="protein sequence ID" value="RTR16896.1"/>
    <property type="molecule type" value="Genomic_DNA"/>
</dbReference>
<dbReference type="PRINTS" id="PR00035">
    <property type="entry name" value="HTHGNTR"/>
</dbReference>
<dbReference type="InterPro" id="IPR011711">
    <property type="entry name" value="GntR_C"/>
</dbReference>
<dbReference type="Proteomes" id="UP000277007">
    <property type="component" value="Unassembled WGS sequence"/>
</dbReference>
<dbReference type="InterPro" id="IPR008920">
    <property type="entry name" value="TF_FadR/GntR_C"/>
</dbReference>
<accession>A0A431VD37</accession>
<dbReference type="SUPFAM" id="SSF46785">
    <property type="entry name" value="Winged helix' DNA-binding domain"/>
    <property type="match status" value="1"/>
</dbReference>
<organism evidence="5 6">
    <name type="scientific">Azospirillum griseum</name>
    <dbReference type="NCBI Taxonomy" id="2496639"/>
    <lineage>
        <taxon>Bacteria</taxon>
        <taxon>Pseudomonadati</taxon>
        <taxon>Pseudomonadota</taxon>
        <taxon>Alphaproteobacteria</taxon>
        <taxon>Rhodospirillales</taxon>
        <taxon>Azospirillaceae</taxon>
        <taxon>Azospirillum</taxon>
    </lineage>
</organism>
<dbReference type="GO" id="GO:0003700">
    <property type="term" value="F:DNA-binding transcription factor activity"/>
    <property type="evidence" value="ECO:0007669"/>
    <property type="project" value="InterPro"/>
</dbReference>
<comment type="caution">
    <text evidence="5">The sequence shown here is derived from an EMBL/GenBank/DDBJ whole genome shotgun (WGS) entry which is preliminary data.</text>
</comment>
<dbReference type="Pfam" id="PF00392">
    <property type="entry name" value="GntR"/>
    <property type="match status" value="1"/>
</dbReference>
<dbReference type="Gene3D" id="1.20.120.530">
    <property type="entry name" value="GntR ligand-binding domain-like"/>
    <property type="match status" value="1"/>
</dbReference>
<keyword evidence="2" id="KW-0238">DNA-binding</keyword>
<evidence type="ECO:0000259" key="4">
    <source>
        <dbReference type="PROSITE" id="PS50949"/>
    </source>
</evidence>
<evidence type="ECO:0000256" key="3">
    <source>
        <dbReference type="ARBA" id="ARBA00023163"/>
    </source>
</evidence>
<dbReference type="SUPFAM" id="SSF48008">
    <property type="entry name" value="GntR ligand-binding domain-like"/>
    <property type="match status" value="1"/>
</dbReference>
<dbReference type="PANTHER" id="PTHR43537:SF49">
    <property type="entry name" value="TRANSCRIPTIONAL REGULATORY PROTEIN"/>
    <property type="match status" value="1"/>
</dbReference>
<evidence type="ECO:0000313" key="5">
    <source>
        <dbReference type="EMBL" id="RTR16896.1"/>
    </source>
</evidence>
<name>A0A431VD37_9PROT</name>
<dbReference type="InterPro" id="IPR036390">
    <property type="entry name" value="WH_DNA-bd_sf"/>
</dbReference>
<dbReference type="Pfam" id="PF07729">
    <property type="entry name" value="FCD"/>
    <property type="match status" value="1"/>
</dbReference>
<feature type="domain" description="HTH gntR-type" evidence="4">
    <location>
        <begin position="15"/>
        <end position="82"/>
    </location>
</feature>
<gene>
    <name evidence="5" type="ORF">EJ903_19455</name>
</gene>
<dbReference type="CDD" id="cd07377">
    <property type="entry name" value="WHTH_GntR"/>
    <property type="match status" value="1"/>
</dbReference>
<dbReference type="InterPro" id="IPR036388">
    <property type="entry name" value="WH-like_DNA-bd_sf"/>
</dbReference>
<dbReference type="PROSITE" id="PS50949">
    <property type="entry name" value="HTH_GNTR"/>
    <property type="match status" value="1"/>
</dbReference>
<dbReference type="GO" id="GO:0003677">
    <property type="term" value="F:DNA binding"/>
    <property type="evidence" value="ECO:0007669"/>
    <property type="project" value="UniProtKB-KW"/>
</dbReference>
<keyword evidence="1" id="KW-0805">Transcription regulation</keyword>
<dbReference type="RefSeq" id="WP_126618555.1">
    <property type="nucleotide sequence ID" value="NZ_JBHUCY010000050.1"/>
</dbReference>
<keyword evidence="6" id="KW-1185">Reference proteome</keyword>
<evidence type="ECO:0000256" key="1">
    <source>
        <dbReference type="ARBA" id="ARBA00023015"/>
    </source>
</evidence>
<dbReference type="InterPro" id="IPR000524">
    <property type="entry name" value="Tscrpt_reg_HTH_GntR"/>
</dbReference>
<dbReference type="AlphaFoldDB" id="A0A431VD37"/>
<dbReference type="SMART" id="SM00895">
    <property type="entry name" value="FCD"/>
    <property type="match status" value="1"/>
</dbReference>
<dbReference type="PANTHER" id="PTHR43537">
    <property type="entry name" value="TRANSCRIPTIONAL REGULATOR, GNTR FAMILY"/>
    <property type="match status" value="1"/>
</dbReference>
<dbReference type="OrthoDB" id="9789310at2"/>
<dbReference type="Gene3D" id="1.10.10.10">
    <property type="entry name" value="Winged helix-like DNA-binding domain superfamily/Winged helix DNA-binding domain"/>
    <property type="match status" value="1"/>
</dbReference>
<evidence type="ECO:0000313" key="6">
    <source>
        <dbReference type="Proteomes" id="UP000277007"/>
    </source>
</evidence>
<reference evidence="5 6" key="1">
    <citation type="submission" date="2018-12" db="EMBL/GenBank/DDBJ databases">
        <authorList>
            <person name="Yang Y."/>
        </authorList>
    </citation>
    <scope>NUCLEOTIDE SEQUENCE [LARGE SCALE GENOMIC DNA]</scope>
    <source>
        <strain evidence="5 6">L-25-5w-1</strain>
    </source>
</reference>
<protein>
    <submittedName>
        <fullName evidence="5">GntR family transcriptional regulator</fullName>
    </submittedName>
</protein>
<dbReference type="SMART" id="SM00345">
    <property type="entry name" value="HTH_GNTR"/>
    <property type="match status" value="1"/>
</dbReference>
<evidence type="ECO:0000256" key="2">
    <source>
        <dbReference type="ARBA" id="ARBA00023125"/>
    </source>
</evidence>
<proteinExistence type="predicted"/>